<dbReference type="Proteomes" id="UP000824890">
    <property type="component" value="Unassembled WGS sequence"/>
</dbReference>
<keyword evidence="3" id="KW-0809">Transit peptide</keyword>
<evidence type="ECO:0000256" key="2">
    <source>
        <dbReference type="ARBA" id="ARBA00022472"/>
    </source>
</evidence>
<keyword evidence="2" id="KW-0806">Transcription termination</keyword>
<accession>A0ABQ7XMJ2</accession>
<comment type="similarity">
    <text evidence="1">Belongs to the mTERF family.</text>
</comment>
<proteinExistence type="inferred from homology"/>
<sequence length="895" mass="100696">FGLNHYYCAVMFSLILHGRRSIELQLCRNSIDLVNLLRNASAFSSDVSSLQGGRKGKTFTVSYLVHSLGLTRKLSETISTKVNLEDKGNPDSVLSLLRSHGFTDSQLSSIVTNYPRLLIADAEGSLSPKLKFLKSRGASSSELSETLSKVPRILGVKKEKSISIYYDFVRDVIEADKSSKYVKLRPSSLPHGSQQENKLRNVSALRDLGLPQRLLLPLLISDHQLLCGNEKFKESLKKVVEMGFDPTTSKFVKALRIVQRYSSKAVEDKVSFYVELGFDVKDVWAMFKKYPPFLNNSEKKVTQTIETLKMCGLQEDEILSLFEKFPQCISYSEEKMEKAIETLLCLGFSKGDLTVILKRFPQFIGLSAESLKEKTEFLVKEMNWPLKAVVSTPAVLGYSLEKRTVPRCNVIKALMTKGLLGSELPTMSPVLAIADEAFLNKYVRKHNDKKLVAEFVDVQKWPSLIVSLNLWRNAASSSASGVSDGLKGKNFTVSYLVDSLSLTKKLAESISKKVTFDDKSHPDSVLNLFRSHGFTDSQISAIITDYPLLLTADAEKSIGPKLQLLLSRGASTSELTETISKVPRILSKDRSLTVYYDFVKEVIEADSKFGTLCLPKRGKQENKIRNISALRELGMPQRMLFPLLISNRPHICGKERFQESLKKVVEMGFDPTTPRFLEALRIVMGMNNETVQEKVNVYKRLGFTAEDILVMFKRFPIFLALSEKKITRGFETMKKCGLLEDEELRSVVKMFPQCLGFSEENILNSVETFLGLGFSRDEIAMMVKRLPASIGYSGETVKKKTEFVVKEMSWPLKAVALFPQVLGLSMEKRIVPRCNVIKALISKGLIKSELLPPLSSALVCTDQDFLKRYVRKHDLDEEFVAELMAIFTGEMRTNK</sequence>
<keyword evidence="2" id="KW-0804">Transcription</keyword>
<dbReference type="Pfam" id="PF02536">
    <property type="entry name" value="mTERF"/>
    <property type="match status" value="2"/>
</dbReference>
<protein>
    <submittedName>
        <fullName evidence="4">Uncharacterized protein</fullName>
    </submittedName>
</protein>
<comment type="caution">
    <text evidence="4">The sequence shown here is derived from an EMBL/GenBank/DDBJ whole genome shotgun (WGS) entry which is preliminary data.</text>
</comment>
<dbReference type="PANTHER" id="PTHR13068:SF179">
    <property type="entry name" value="MITOCHONDRIAL TRANSCRIPTION TERMINATION FACTOR FAMILY PROTEIN"/>
    <property type="match status" value="1"/>
</dbReference>
<dbReference type="InterPro" id="IPR038538">
    <property type="entry name" value="MTERF_sf"/>
</dbReference>
<dbReference type="Gene3D" id="1.25.70.10">
    <property type="entry name" value="Transcription termination factor 3, mitochondrial"/>
    <property type="match status" value="4"/>
</dbReference>
<keyword evidence="5" id="KW-1185">Reference proteome</keyword>
<evidence type="ECO:0000313" key="4">
    <source>
        <dbReference type="EMBL" id="KAH0857147.1"/>
    </source>
</evidence>
<dbReference type="EMBL" id="JAGKQM010000019">
    <property type="protein sequence ID" value="KAH0857147.1"/>
    <property type="molecule type" value="Genomic_DNA"/>
</dbReference>
<keyword evidence="2" id="KW-0805">Transcription regulation</keyword>
<dbReference type="SMART" id="SM00733">
    <property type="entry name" value="Mterf"/>
    <property type="match status" value="16"/>
</dbReference>
<reference evidence="4 5" key="1">
    <citation type="submission" date="2021-05" db="EMBL/GenBank/DDBJ databases">
        <title>Genome Assembly of Synthetic Allotetraploid Brassica napus Reveals Homoeologous Exchanges between Subgenomes.</title>
        <authorList>
            <person name="Davis J.T."/>
        </authorList>
    </citation>
    <scope>NUCLEOTIDE SEQUENCE [LARGE SCALE GENOMIC DNA]</scope>
    <source>
        <strain evidence="5">cv. Da-Ae</strain>
        <tissue evidence="4">Seedling</tissue>
    </source>
</reference>
<dbReference type="PANTHER" id="PTHR13068">
    <property type="entry name" value="CGI-12 PROTEIN-RELATED"/>
    <property type="match status" value="1"/>
</dbReference>
<dbReference type="InterPro" id="IPR003690">
    <property type="entry name" value="MTERF"/>
</dbReference>
<feature type="non-terminal residue" evidence="4">
    <location>
        <position position="1"/>
    </location>
</feature>
<evidence type="ECO:0000313" key="5">
    <source>
        <dbReference type="Proteomes" id="UP000824890"/>
    </source>
</evidence>
<evidence type="ECO:0000256" key="3">
    <source>
        <dbReference type="ARBA" id="ARBA00022946"/>
    </source>
</evidence>
<gene>
    <name evidence="4" type="ORF">HID58_085408</name>
</gene>
<organism evidence="4 5">
    <name type="scientific">Brassica napus</name>
    <name type="common">Rape</name>
    <dbReference type="NCBI Taxonomy" id="3708"/>
    <lineage>
        <taxon>Eukaryota</taxon>
        <taxon>Viridiplantae</taxon>
        <taxon>Streptophyta</taxon>
        <taxon>Embryophyta</taxon>
        <taxon>Tracheophyta</taxon>
        <taxon>Spermatophyta</taxon>
        <taxon>Magnoliopsida</taxon>
        <taxon>eudicotyledons</taxon>
        <taxon>Gunneridae</taxon>
        <taxon>Pentapetalae</taxon>
        <taxon>rosids</taxon>
        <taxon>malvids</taxon>
        <taxon>Brassicales</taxon>
        <taxon>Brassicaceae</taxon>
        <taxon>Brassiceae</taxon>
        <taxon>Brassica</taxon>
    </lineage>
</organism>
<name>A0ABQ7XMJ2_BRANA</name>
<evidence type="ECO:0000256" key="1">
    <source>
        <dbReference type="ARBA" id="ARBA00007692"/>
    </source>
</evidence>